<dbReference type="Proteomes" id="UP001196408">
    <property type="component" value="Unassembled WGS sequence"/>
</dbReference>
<dbReference type="InterPro" id="IPR045509">
    <property type="entry name" value="HD_assoc_2"/>
</dbReference>
<dbReference type="Pfam" id="PF19276">
    <property type="entry name" value="HD_assoc_2"/>
    <property type="match status" value="1"/>
</dbReference>
<dbReference type="PANTHER" id="PTHR11373:SF4">
    <property type="entry name" value="DEOXYNUCLEOSIDE TRIPHOSPHATE TRIPHOSPHOHYDROLASE SAMHD1"/>
    <property type="match status" value="1"/>
</dbReference>
<dbReference type="GO" id="GO:0006203">
    <property type="term" value="P:dGTP catabolic process"/>
    <property type="evidence" value="ECO:0007669"/>
    <property type="project" value="TreeGrafter"/>
</dbReference>
<evidence type="ECO:0000313" key="2">
    <source>
        <dbReference type="EMBL" id="MBV3382688.1"/>
    </source>
</evidence>
<accession>A0AAW4MVF2</accession>
<evidence type="ECO:0000313" key="4">
    <source>
        <dbReference type="Proteomes" id="UP001196408"/>
    </source>
</evidence>
<dbReference type="Proteomes" id="UP001197492">
    <property type="component" value="Unassembled WGS sequence"/>
</dbReference>
<dbReference type="EMBL" id="JAHOEF010000027">
    <property type="protein sequence ID" value="MBV3382688.1"/>
    <property type="molecule type" value="Genomic_DNA"/>
</dbReference>
<dbReference type="InterPro" id="IPR003607">
    <property type="entry name" value="HD/PDEase_dom"/>
</dbReference>
<feature type="domain" description="HD" evidence="1">
    <location>
        <begin position="61"/>
        <end position="177"/>
    </location>
</feature>
<dbReference type="SMART" id="SM00471">
    <property type="entry name" value="HDc"/>
    <property type="match status" value="1"/>
</dbReference>
<evidence type="ECO:0000313" key="5">
    <source>
        <dbReference type="Proteomes" id="UP001197492"/>
    </source>
</evidence>
<dbReference type="PROSITE" id="PS51831">
    <property type="entry name" value="HD"/>
    <property type="match status" value="1"/>
</dbReference>
<keyword evidence="5" id="KW-1185">Reference proteome</keyword>
<dbReference type="RefSeq" id="WP_217747539.1">
    <property type="nucleotide sequence ID" value="NZ_JAHOEB010000011.1"/>
</dbReference>
<dbReference type="PANTHER" id="PTHR11373">
    <property type="entry name" value="DEOXYNUCLEOSIDE TRIPHOSPHATE TRIPHOSPHOHYDROLASE"/>
    <property type="match status" value="1"/>
</dbReference>
<dbReference type="AlphaFoldDB" id="A0AAW4MVF2"/>
<protein>
    <submittedName>
        <fullName evidence="2">HD domain-containing protein</fullName>
    </submittedName>
</protein>
<dbReference type="InterPro" id="IPR006674">
    <property type="entry name" value="HD_domain"/>
</dbReference>
<evidence type="ECO:0000259" key="1">
    <source>
        <dbReference type="PROSITE" id="PS51831"/>
    </source>
</evidence>
<evidence type="ECO:0000313" key="3">
    <source>
        <dbReference type="EMBL" id="MBV3392151.1"/>
    </source>
</evidence>
<dbReference type="CDD" id="cd00077">
    <property type="entry name" value="HDc"/>
    <property type="match status" value="1"/>
</dbReference>
<gene>
    <name evidence="2" type="ORF">KSV97_05525</name>
    <name evidence="3" type="ORF">KSW06_02580</name>
</gene>
<dbReference type="EMBL" id="JAHOEL010000010">
    <property type="protein sequence ID" value="MBV3392151.1"/>
    <property type="molecule type" value="Genomic_DNA"/>
</dbReference>
<name>A0AAW4MVF2_9FIRM</name>
<dbReference type="Pfam" id="PF01966">
    <property type="entry name" value="HD"/>
    <property type="match status" value="1"/>
</dbReference>
<comment type="caution">
    <text evidence="2">The sequence shown here is derived from an EMBL/GenBank/DDBJ whole genome shotgun (WGS) entry which is preliminary data.</text>
</comment>
<dbReference type="GO" id="GO:0008832">
    <property type="term" value="F:dGTPase activity"/>
    <property type="evidence" value="ECO:0007669"/>
    <property type="project" value="TreeGrafter"/>
</dbReference>
<dbReference type="GeneID" id="301322674"/>
<organism evidence="2 4">
    <name type="scientific">Catenibacterium mitsuokai</name>
    <dbReference type="NCBI Taxonomy" id="100886"/>
    <lineage>
        <taxon>Bacteria</taxon>
        <taxon>Bacillati</taxon>
        <taxon>Bacillota</taxon>
        <taxon>Erysipelotrichia</taxon>
        <taxon>Erysipelotrichales</taxon>
        <taxon>Coprobacillaceae</taxon>
        <taxon>Catenibacterium</taxon>
    </lineage>
</organism>
<reference evidence="2 5" key="1">
    <citation type="submission" date="2021-06" db="EMBL/GenBank/DDBJ databases">
        <title>Collection of gut derived symbiotic bacterial strains cultured from healthy donors.</title>
        <authorList>
            <person name="Lin H."/>
            <person name="Littmann E."/>
            <person name="Pamer E.G."/>
        </authorList>
    </citation>
    <scope>NUCLEOTIDE SEQUENCE</scope>
    <source>
        <strain evidence="3 5">MSK.21.70</strain>
        <strain evidence="2">MSK.21.82</strain>
    </source>
</reference>
<proteinExistence type="predicted"/>
<dbReference type="InterPro" id="IPR050135">
    <property type="entry name" value="dGTPase-like"/>
</dbReference>
<sequence length="527" mass="62563">MHLEDYRLFDTKVFRDVVHDYIRVEYMPIWKLINTKEFQRLRRIKQLGGTSMVFPSAEHSRFVHSLGVYEITRQMIELDQVKNHLTDYERLTVLCAALLHDLGHGPFSHSFEGIFHYNHEEMTTALIRGHTEVHDVLSQIDPHLPEDVARIIEKKADKPMLVQMISSQVDADRMDYLLRDSYNCGVTYGQFDLSRILRTMRIVDNRIVFKSSGVQAIEDYILARYYMYWQVYYHPVSRSYEQVLGSVMKRVKDLYKQNYTFKSSFPLLIPFLEDNFTPEQFVKLDETSLLYYIRCFMDEDDTILKDLSTRLLERELFKYRTLKGDEDYENTRKICIEEGLDPRYYVTSDAIMNQVPYKRMEVRHANEVEILKQDGTISSLPEESEIVQAILLGKAKQDQKIFSTRQVIRRSSFRYQSFNNYKDAQGTHYILEQTSKEWNQEGIFLEFYQEDHVIGCAHIIDDCVKDIVLLPDDRREFYEKEVLGAIEDFFKKQHRHVVKIIPYSQSLDFYLENGYRTEGNYMIKEVG</sequence>